<dbReference type="HOGENOM" id="CLU_056788_9_2_1"/>
<accession>A0A0D0E418</accession>
<dbReference type="STRING" id="930991.A0A0D0E418"/>
<sequence length="118" mass="13313">MSVDLFICLVGHIILHFHDYGTIPNPENDLDTAPKEQKKGQHLHDVDIEFLLGTIKKAPDLYLDELQEMLAASCGCMVSKSTIWHMLHKTGLTMKKVKNLTHSVSSPFLLALDYPYCC</sequence>
<evidence type="ECO:0000313" key="2">
    <source>
        <dbReference type="Proteomes" id="UP000054538"/>
    </source>
</evidence>
<keyword evidence="2" id="KW-1185">Reference proteome</keyword>
<dbReference type="InParanoid" id="A0A0D0E418"/>
<dbReference type="Proteomes" id="UP000054538">
    <property type="component" value="Unassembled WGS sequence"/>
</dbReference>
<name>A0A0D0E418_9AGAM</name>
<dbReference type="AlphaFoldDB" id="A0A0D0E418"/>
<proteinExistence type="predicted"/>
<evidence type="ECO:0008006" key="3">
    <source>
        <dbReference type="Google" id="ProtNLM"/>
    </source>
</evidence>
<reference evidence="2" key="2">
    <citation type="submission" date="2015-01" db="EMBL/GenBank/DDBJ databases">
        <title>Evolutionary Origins and Diversification of the Mycorrhizal Mutualists.</title>
        <authorList>
            <consortium name="DOE Joint Genome Institute"/>
            <consortium name="Mycorrhizal Genomics Consortium"/>
            <person name="Kohler A."/>
            <person name="Kuo A."/>
            <person name="Nagy L.G."/>
            <person name="Floudas D."/>
            <person name="Copeland A."/>
            <person name="Barry K.W."/>
            <person name="Cichocki N."/>
            <person name="Veneault-Fourrey C."/>
            <person name="LaButti K."/>
            <person name="Lindquist E.A."/>
            <person name="Lipzen A."/>
            <person name="Lundell T."/>
            <person name="Morin E."/>
            <person name="Murat C."/>
            <person name="Riley R."/>
            <person name="Ohm R."/>
            <person name="Sun H."/>
            <person name="Tunlid A."/>
            <person name="Henrissat B."/>
            <person name="Grigoriev I.V."/>
            <person name="Hibbett D.S."/>
            <person name="Martin F."/>
        </authorList>
    </citation>
    <scope>NUCLEOTIDE SEQUENCE [LARGE SCALE GENOMIC DNA]</scope>
    <source>
        <strain evidence="2">Ve08.2h10</strain>
    </source>
</reference>
<protein>
    <recommendedName>
        <fullName evidence="3">Winged helix-turn helix domain-containing protein</fullName>
    </recommendedName>
</protein>
<evidence type="ECO:0000313" key="1">
    <source>
        <dbReference type="EMBL" id="KIK91895.1"/>
    </source>
</evidence>
<organism evidence="1 2">
    <name type="scientific">Paxillus rubicundulus Ve08.2h10</name>
    <dbReference type="NCBI Taxonomy" id="930991"/>
    <lineage>
        <taxon>Eukaryota</taxon>
        <taxon>Fungi</taxon>
        <taxon>Dikarya</taxon>
        <taxon>Basidiomycota</taxon>
        <taxon>Agaricomycotina</taxon>
        <taxon>Agaricomycetes</taxon>
        <taxon>Agaricomycetidae</taxon>
        <taxon>Boletales</taxon>
        <taxon>Paxilineae</taxon>
        <taxon>Paxillaceae</taxon>
        <taxon>Paxillus</taxon>
    </lineage>
</organism>
<dbReference type="OrthoDB" id="3203937at2759"/>
<dbReference type="EMBL" id="KN825335">
    <property type="protein sequence ID" value="KIK91895.1"/>
    <property type="molecule type" value="Genomic_DNA"/>
</dbReference>
<gene>
    <name evidence="1" type="ORF">PAXRUDRAFT_830446</name>
</gene>
<reference evidence="1 2" key="1">
    <citation type="submission" date="2014-04" db="EMBL/GenBank/DDBJ databases">
        <authorList>
            <consortium name="DOE Joint Genome Institute"/>
            <person name="Kuo A."/>
            <person name="Kohler A."/>
            <person name="Jargeat P."/>
            <person name="Nagy L.G."/>
            <person name="Floudas D."/>
            <person name="Copeland A."/>
            <person name="Barry K.W."/>
            <person name="Cichocki N."/>
            <person name="Veneault-Fourrey C."/>
            <person name="LaButti K."/>
            <person name="Lindquist E.A."/>
            <person name="Lipzen A."/>
            <person name="Lundell T."/>
            <person name="Morin E."/>
            <person name="Murat C."/>
            <person name="Sun H."/>
            <person name="Tunlid A."/>
            <person name="Henrissat B."/>
            <person name="Grigoriev I.V."/>
            <person name="Hibbett D.S."/>
            <person name="Martin F."/>
            <person name="Nordberg H.P."/>
            <person name="Cantor M.N."/>
            <person name="Hua S.X."/>
        </authorList>
    </citation>
    <scope>NUCLEOTIDE SEQUENCE [LARGE SCALE GENOMIC DNA]</scope>
    <source>
        <strain evidence="1 2">Ve08.2h10</strain>
    </source>
</reference>